<protein>
    <recommendedName>
        <fullName evidence="1">mRNA m(6)A methyltransferase</fullName>
        <ecNumber evidence="1">2.1.1.348</ecNumber>
    </recommendedName>
</protein>
<evidence type="ECO:0000256" key="1">
    <source>
        <dbReference type="ARBA" id="ARBA00012160"/>
    </source>
</evidence>
<evidence type="ECO:0000256" key="4">
    <source>
        <dbReference type="ARBA" id="ARBA00022691"/>
    </source>
</evidence>
<dbReference type="Pfam" id="PF05063">
    <property type="entry name" value="MT-A70"/>
    <property type="match status" value="1"/>
</dbReference>
<gene>
    <name evidence="7" type="ORF">OXYTRIMIC_768</name>
</gene>
<comment type="similarity">
    <text evidence="6">Belongs to the MT-A70-like family.</text>
</comment>
<evidence type="ECO:0000256" key="6">
    <source>
        <dbReference type="PROSITE-ProRule" id="PRU00489"/>
    </source>
</evidence>
<keyword evidence="3" id="KW-0808">Transferase</keyword>
<dbReference type="PANTHER" id="PTHR12829:SF7">
    <property type="entry name" value="N6-ADENOSINE-METHYLTRANSFERASE CATALYTIC SUBUNIT"/>
    <property type="match status" value="1"/>
</dbReference>
<evidence type="ECO:0000256" key="2">
    <source>
        <dbReference type="ARBA" id="ARBA00022603"/>
    </source>
</evidence>
<keyword evidence="2" id="KW-0489">Methyltransferase</keyword>
<dbReference type="EMBL" id="ARYC01002040">
    <property type="protein sequence ID" value="KEJ82921.1"/>
    <property type="molecule type" value="Genomic_DNA"/>
</dbReference>
<comment type="catalytic activity">
    <reaction evidence="5">
        <text>an adenosine in mRNA + S-adenosyl-L-methionine = an N(6)-methyladenosine in mRNA + S-adenosyl-L-homocysteine + H(+)</text>
        <dbReference type="Rhea" id="RHEA:55584"/>
        <dbReference type="Rhea" id="RHEA-COMP:12414"/>
        <dbReference type="Rhea" id="RHEA-COMP:12417"/>
        <dbReference type="ChEBI" id="CHEBI:15378"/>
        <dbReference type="ChEBI" id="CHEBI:57856"/>
        <dbReference type="ChEBI" id="CHEBI:59789"/>
        <dbReference type="ChEBI" id="CHEBI:74411"/>
        <dbReference type="ChEBI" id="CHEBI:74449"/>
        <dbReference type="EC" id="2.1.1.348"/>
    </reaction>
</comment>
<dbReference type="EC" id="2.1.1.348" evidence="1"/>
<dbReference type="GO" id="GO:0005634">
    <property type="term" value="C:nucleus"/>
    <property type="evidence" value="ECO:0007669"/>
    <property type="project" value="TreeGrafter"/>
</dbReference>
<dbReference type="PANTHER" id="PTHR12829">
    <property type="entry name" value="N6-ADENOSINE-METHYLTRANSFERASE"/>
    <property type="match status" value="1"/>
</dbReference>
<dbReference type="Proteomes" id="UP000053232">
    <property type="component" value="Unassembled WGS sequence"/>
</dbReference>
<dbReference type="GO" id="GO:0001734">
    <property type="term" value="F:mRNA m(6)A methyltransferase activity"/>
    <property type="evidence" value="ECO:0007669"/>
    <property type="project" value="UniProtKB-EC"/>
</dbReference>
<comment type="caution">
    <text evidence="7">The sequence shown here is derived from an EMBL/GenBank/DDBJ whole genome shotgun (WGS) entry which is preliminary data.</text>
</comment>
<dbReference type="InterPro" id="IPR007757">
    <property type="entry name" value="MT-A70-like"/>
</dbReference>
<keyword evidence="8" id="KW-1185">Reference proteome</keyword>
<name>A0A073I0C0_9SPIT</name>
<evidence type="ECO:0000313" key="8">
    <source>
        <dbReference type="Proteomes" id="UP000053232"/>
    </source>
</evidence>
<sequence>MELQKWIIPGQQTLLDRMANSFFLMLLKKQVNFMIQKQKTYKTTDTFLCGQLDRNSLMQLLLCYLKAIRLLIVSLGLNQESFQINGQGYHLRHNKEICLVGLKGKVPDGVNSFTVSDLIQSIPGKHSQKPVEIKQLIEKLYPNGHYCELFGRKNNLRDGWVTIGNEL</sequence>
<evidence type="ECO:0000256" key="3">
    <source>
        <dbReference type="ARBA" id="ARBA00022679"/>
    </source>
</evidence>
<reference evidence="8" key="1">
    <citation type="journal article" date="2014" name="Cell">
        <title>The Architecture of a Scrambled Genome Reveals Massive Levels of Genomic Rearrangement during Development.</title>
        <authorList>
            <person name="Chen X."/>
            <person name="Bracht J.R."/>
            <person name="Goldman A.D."/>
            <person name="Dolzhenko E."/>
            <person name="Clay D.M."/>
            <person name="Swart E.C."/>
            <person name="Perlman D.H."/>
            <person name="Doak T.G."/>
            <person name="Stuart A."/>
            <person name="Amemiya C.T."/>
            <person name="Sebra R.P."/>
            <person name="Landweber L.F."/>
        </authorList>
    </citation>
    <scope>NUCLEOTIDE SEQUENCE [LARGE SCALE GENOMIC DNA]</scope>
    <source>
        <strain evidence="8">JRB310</strain>
    </source>
</reference>
<dbReference type="GO" id="GO:0036396">
    <property type="term" value="C:RNA N6-methyladenosine methyltransferase complex"/>
    <property type="evidence" value="ECO:0007669"/>
    <property type="project" value="TreeGrafter"/>
</dbReference>
<proteinExistence type="inferred from homology"/>
<organism evidence="7 8">
    <name type="scientific">Oxytricha trifallax</name>
    <dbReference type="NCBI Taxonomy" id="1172189"/>
    <lineage>
        <taxon>Eukaryota</taxon>
        <taxon>Sar</taxon>
        <taxon>Alveolata</taxon>
        <taxon>Ciliophora</taxon>
        <taxon>Intramacronucleata</taxon>
        <taxon>Spirotrichea</taxon>
        <taxon>Stichotrichia</taxon>
        <taxon>Sporadotrichida</taxon>
        <taxon>Oxytrichidae</taxon>
        <taxon>Oxytrichinae</taxon>
        <taxon>Oxytricha</taxon>
    </lineage>
</organism>
<dbReference type="AlphaFoldDB" id="A0A073I0C0"/>
<accession>A0A073I0C0</accession>
<evidence type="ECO:0000256" key="5">
    <source>
        <dbReference type="ARBA" id="ARBA00048957"/>
    </source>
</evidence>
<dbReference type="GO" id="GO:0032259">
    <property type="term" value="P:methylation"/>
    <property type="evidence" value="ECO:0007669"/>
    <property type="project" value="UniProtKB-KW"/>
</dbReference>
<dbReference type="PROSITE" id="PS51143">
    <property type="entry name" value="MT_A70"/>
    <property type="match status" value="1"/>
</dbReference>
<keyword evidence="4" id="KW-0949">S-adenosyl-L-methionine</keyword>
<evidence type="ECO:0000313" key="7">
    <source>
        <dbReference type="EMBL" id="KEJ82921.1"/>
    </source>
</evidence>